<reference evidence="5 6" key="1">
    <citation type="submission" date="2023-07" db="EMBL/GenBank/DDBJ databases">
        <title>Genomic Encyclopedia of Type Strains, Phase IV (KMG-IV): sequencing the most valuable type-strain genomes for metagenomic binning, comparative biology and taxonomic classification.</title>
        <authorList>
            <person name="Goeker M."/>
        </authorList>
    </citation>
    <scope>NUCLEOTIDE SEQUENCE [LARGE SCALE GENOMIC DNA]</scope>
    <source>
        <strain evidence="5 6">DSM 3770</strain>
    </source>
</reference>
<dbReference type="SUPFAM" id="SSF48452">
    <property type="entry name" value="TPR-like"/>
    <property type="match status" value="1"/>
</dbReference>
<proteinExistence type="predicted"/>
<dbReference type="InterPro" id="IPR011990">
    <property type="entry name" value="TPR-like_helical_dom_sf"/>
</dbReference>
<evidence type="ECO:0000256" key="1">
    <source>
        <dbReference type="ARBA" id="ARBA00022737"/>
    </source>
</evidence>
<comment type="caution">
    <text evidence="5">The sequence shown here is derived from an EMBL/GenBank/DDBJ whole genome shotgun (WGS) entry which is preliminary data.</text>
</comment>
<dbReference type="InterPro" id="IPR019734">
    <property type="entry name" value="TPR_rpt"/>
</dbReference>
<evidence type="ECO:0000256" key="4">
    <source>
        <dbReference type="SAM" id="MobiDB-lite"/>
    </source>
</evidence>
<accession>A0ABU0L8Q8</accession>
<keyword evidence="6" id="KW-1185">Reference proteome</keyword>
<dbReference type="SMART" id="SM00028">
    <property type="entry name" value="TPR"/>
    <property type="match status" value="3"/>
</dbReference>
<sequence>MSAEITPLLPQPPTMSSVSPGRRWRRGARFSLALLLPAAMAIAAIPALALTGPGTDSRDGGTAEAGRSEVAPADGRLPTGPRAPHKAPKDKRTQLEGLFAALKAAPDDRSAKIIGDRLDQLFNTTDSASVDLLMVRATVALEAKQYDLALKILGQAIEIDPDDIGARSKRATVYYLRDDYGPALADIREVLAREPRHYATLYGLALIMRDMGDDKRALEALRKALAVNPRLDGAKELESQLATAVEGREI</sequence>
<dbReference type="RefSeq" id="WP_394085550.1">
    <property type="nucleotide sequence ID" value="NZ_JBAFWJ010000005.1"/>
</dbReference>
<dbReference type="PROSITE" id="PS50005">
    <property type="entry name" value="TPR"/>
    <property type="match status" value="2"/>
</dbReference>
<feature type="repeat" description="TPR" evidence="3">
    <location>
        <begin position="198"/>
        <end position="231"/>
    </location>
</feature>
<feature type="region of interest" description="Disordered" evidence="4">
    <location>
        <begin position="1"/>
        <end position="22"/>
    </location>
</feature>
<keyword evidence="2 3" id="KW-0802">TPR repeat</keyword>
<dbReference type="Pfam" id="PF13181">
    <property type="entry name" value="TPR_8"/>
    <property type="match status" value="2"/>
</dbReference>
<dbReference type="InterPro" id="IPR051012">
    <property type="entry name" value="CellSynth/LPSAsmb/PSIAsmb"/>
</dbReference>
<evidence type="ECO:0000313" key="6">
    <source>
        <dbReference type="Proteomes" id="UP001241747"/>
    </source>
</evidence>
<name>A0ABU0L8Q8_XANAG</name>
<evidence type="ECO:0000256" key="2">
    <source>
        <dbReference type="ARBA" id="ARBA00022803"/>
    </source>
</evidence>
<dbReference type="EMBL" id="JAUSVY010000001">
    <property type="protein sequence ID" value="MDQ0503494.1"/>
    <property type="molecule type" value="Genomic_DNA"/>
</dbReference>
<keyword evidence="1" id="KW-0677">Repeat</keyword>
<dbReference type="Proteomes" id="UP001241747">
    <property type="component" value="Unassembled WGS sequence"/>
</dbReference>
<feature type="region of interest" description="Disordered" evidence="4">
    <location>
        <begin position="55"/>
        <end position="91"/>
    </location>
</feature>
<dbReference type="PANTHER" id="PTHR45586:SF1">
    <property type="entry name" value="LIPOPOLYSACCHARIDE ASSEMBLY PROTEIN B"/>
    <property type="match status" value="1"/>
</dbReference>
<evidence type="ECO:0000256" key="3">
    <source>
        <dbReference type="PROSITE-ProRule" id="PRU00339"/>
    </source>
</evidence>
<feature type="repeat" description="TPR" evidence="3">
    <location>
        <begin position="130"/>
        <end position="163"/>
    </location>
</feature>
<dbReference type="PANTHER" id="PTHR45586">
    <property type="entry name" value="TPR REPEAT-CONTAINING PROTEIN PA4667"/>
    <property type="match status" value="1"/>
</dbReference>
<evidence type="ECO:0000313" key="5">
    <source>
        <dbReference type="EMBL" id="MDQ0503494.1"/>
    </source>
</evidence>
<protein>
    <submittedName>
        <fullName evidence="5">Tetratricopeptide (TPR) repeat protein</fullName>
    </submittedName>
</protein>
<gene>
    <name evidence="5" type="ORF">QOZ94_000264</name>
</gene>
<dbReference type="Gene3D" id="1.25.40.10">
    <property type="entry name" value="Tetratricopeptide repeat domain"/>
    <property type="match status" value="1"/>
</dbReference>
<organism evidence="5 6">
    <name type="scientific">Xanthobacter agilis</name>
    <dbReference type="NCBI Taxonomy" id="47492"/>
    <lineage>
        <taxon>Bacteria</taxon>
        <taxon>Pseudomonadati</taxon>
        <taxon>Pseudomonadota</taxon>
        <taxon>Alphaproteobacteria</taxon>
        <taxon>Hyphomicrobiales</taxon>
        <taxon>Xanthobacteraceae</taxon>
        <taxon>Xanthobacter</taxon>
    </lineage>
</organism>